<dbReference type="Pfam" id="PF02136">
    <property type="entry name" value="NTF2"/>
    <property type="match status" value="1"/>
</dbReference>
<dbReference type="OMA" id="HFTRLYY"/>
<keyword evidence="5" id="KW-0963">Cytoplasm</keyword>
<dbReference type="PANTHER" id="PTHR12612">
    <property type="entry name" value="NUCLEAR TRANSPORT FACTOR 2"/>
    <property type="match status" value="1"/>
</dbReference>
<proteinExistence type="predicted"/>
<evidence type="ECO:0000256" key="2">
    <source>
        <dbReference type="ARBA" id="ARBA00022927"/>
    </source>
</evidence>
<dbReference type="Gene3D" id="3.10.450.50">
    <property type="match status" value="1"/>
</dbReference>
<feature type="domain" description="NTF2" evidence="6">
    <location>
        <begin position="17"/>
        <end position="132"/>
    </location>
</feature>
<evidence type="ECO:0000313" key="8">
    <source>
        <dbReference type="Proteomes" id="UP000000305"/>
    </source>
</evidence>
<dbReference type="EMBL" id="GL732605">
    <property type="protein sequence ID" value="EFX71857.1"/>
    <property type="molecule type" value="Genomic_DNA"/>
</dbReference>
<comment type="function">
    <text evidence="5">Has a role in nuclear-cytoplasmic transport of proteins and mRNAs.</text>
</comment>
<organism evidence="7 8">
    <name type="scientific">Daphnia pulex</name>
    <name type="common">Water flea</name>
    <dbReference type="NCBI Taxonomy" id="6669"/>
    <lineage>
        <taxon>Eukaryota</taxon>
        <taxon>Metazoa</taxon>
        <taxon>Ecdysozoa</taxon>
        <taxon>Arthropoda</taxon>
        <taxon>Crustacea</taxon>
        <taxon>Branchiopoda</taxon>
        <taxon>Diplostraca</taxon>
        <taxon>Cladocera</taxon>
        <taxon>Anomopoda</taxon>
        <taxon>Daphniidae</taxon>
        <taxon>Daphnia</taxon>
    </lineage>
</organism>
<dbReference type="PROSITE" id="PS50177">
    <property type="entry name" value="NTF2_DOMAIN"/>
    <property type="match status" value="1"/>
</dbReference>
<dbReference type="CDD" id="cd00780">
    <property type="entry name" value="NTF2"/>
    <property type="match status" value="1"/>
</dbReference>
<dbReference type="PhylomeDB" id="E9H8R1"/>
<dbReference type="OrthoDB" id="25408at2759"/>
<name>E9H8R1_DAPPU</name>
<dbReference type="GO" id="GO:0044613">
    <property type="term" value="C:nuclear pore central transport channel"/>
    <property type="evidence" value="ECO:0000318"/>
    <property type="project" value="GO_Central"/>
</dbReference>
<comment type="subcellular location">
    <subcellularLocation>
        <location evidence="5">Cytoplasm</location>
    </subcellularLocation>
    <subcellularLocation>
        <location evidence="5">Nucleus</location>
    </subcellularLocation>
</comment>
<evidence type="ECO:0000256" key="1">
    <source>
        <dbReference type="ARBA" id="ARBA00022448"/>
    </source>
</evidence>
<dbReference type="InterPro" id="IPR032710">
    <property type="entry name" value="NTF2-like_dom_sf"/>
</dbReference>
<accession>E9H8R1</accession>
<evidence type="ECO:0000256" key="3">
    <source>
        <dbReference type="ARBA" id="ARBA00023242"/>
    </source>
</evidence>
<evidence type="ECO:0000256" key="5">
    <source>
        <dbReference type="RuleBase" id="RU369002"/>
    </source>
</evidence>
<dbReference type="GO" id="GO:0015031">
    <property type="term" value="P:protein transport"/>
    <property type="evidence" value="ECO:0007669"/>
    <property type="project" value="UniProtKB-KW"/>
</dbReference>
<protein>
    <recommendedName>
        <fullName evidence="4 5">NTF2-related export protein</fullName>
    </recommendedName>
</protein>
<dbReference type="eggNOG" id="KOG4353">
    <property type="taxonomic scope" value="Eukaryota"/>
</dbReference>
<evidence type="ECO:0000256" key="4">
    <source>
        <dbReference type="ARBA" id="ARBA00070836"/>
    </source>
</evidence>
<keyword evidence="2 5" id="KW-0653">Protein transport</keyword>
<dbReference type="GO" id="GO:0005737">
    <property type="term" value="C:cytoplasm"/>
    <property type="evidence" value="ECO:0007669"/>
    <property type="project" value="UniProtKB-SubCell"/>
</dbReference>
<keyword evidence="8" id="KW-1185">Reference proteome</keyword>
<dbReference type="KEGG" id="dpx:DAPPUDRAFT_308659"/>
<dbReference type="STRING" id="6669.E9H8R1"/>
<dbReference type="AlphaFoldDB" id="E9H8R1"/>
<dbReference type="InterPro" id="IPR018222">
    <property type="entry name" value="Nuclear_transport_factor_2_euk"/>
</dbReference>
<dbReference type="InterPro" id="IPR045875">
    <property type="entry name" value="NTF2"/>
</dbReference>
<dbReference type="SUPFAM" id="SSF54427">
    <property type="entry name" value="NTF2-like"/>
    <property type="match status" value="1"/>
</dbReference>
<dbReference type="HOGENOM" id="CLU_122448_1_1_1"/>
<keyword evidence="1 5" id="KW-0813">Transport</keyword>
<dbReference type="GO" id="GO:0016973">
    <property type="term" value="P:poly(A)+ mRNA export from nucleus"/>
    <property type="evidence" value="ECO:0000318"/>
    <property type="project" value="GO_Central"/>
</dbReference>
<dbReference type="InParanoid" id="E9H8R1"/>
<evidence type="ECO:0000313" key="7">
    <source>
        <dbReference type="EMBL" id="EFX71857.1"/>
    </source>
</evidence>
<gene>
    <name evidence="7" type="ORF">DAPPUDRAFT_308659</name>
</gene>
<dbReference type="FunCoup" id="E9H8R1">
    <property type="interactions" value="1316"/>
</dbReference>
<dbReference type="InterPro" id="IPR002075">
    <property type="entry name" value="NTF2_dom"/>
</dbReference>
<reference evidence="7 8" key="1">
    <citation type="journal article" date="2011" name="Science">
        <title>The ecoresponsive genome of Daphnia pulex.</title>
        <authorList>
            <person name="Colbourne J.K."/>
            <person name="Pfrender M.E."/>
            <person name="Gilbert D."/>
            <person name="Thomas W.K."/>
            <person name="Tucker A."/>
            <person name="Oakley T.H."/>
            <person name="Tokishita S."/>
            <person name="Aerts A."/>
            <person name="Arnold G.J."/>
            <person name="Basu M.K."/>
            <person name="Bauer D.J."/>
            <person name="Caceres C.E."/>
            <person name="Carmel L."/>
            <person name="Casola C."/>
            <person name="Choi J.H."/>
            <person name="Detter J.C."/>
            <person name="Dong Q."/>
            <person name="Dusheyko S."/>
            <person name="Eads B.D."/>
            <person name="Frohlich T."/>
            <person name="Geiler-Samerotte K.A."/>
            <person name="Gerlach D."/>
            <person name="Hatcher P."/>
            <person name="Jogdeo S."/>
            <person name="Krijgsveld J."/>
            <person name="Kriventseva E.V."/>
            <person name="Kultz D."/>
            <person name="Laforsch C."/>
            <person name="Lindquist E."/>
            <person name="Lopez J."/>
            <person name="Manak J.R."/>
            <person name="Muller J."/>
            <person name="Pangilinan J."/>
            <person name="Patwardhan R.P."/>
            <person name="Pitluck S."/>
            <person name="Pritham E.J."/>
            <person name="Rechtsteiner A."/>
            <person name="Rho M."/>
            <person name="Rogozin I.B."/>
            <person name="Sakarya O."/>
            <person name="Salamov A."/>
            <person name="Schaack S."/>
            <person name="Shapiro H."/>
            <person name="Shiga Y."/>
            <person name="Skalitzky C."/>
            <person name="Smith Z."/>
            <person name="Souvorov A."/>
            <person name="Sung W."/>
            <person name="Tang Z."/>
            <person name="Tsuchiya D."/>
            <person name="Tu H."/>
            <person name="Vos H."/>
            <person name="Wang M."/>
            <person name="Wolf Y.I."/>
            <person name="Yamagata H."/>
            <person name="Yamada T."/>
            <person name="Ye Y."/>
            <person name="Shaw J.R."/>
            <person name="Andrews J."/>
            <person name="Crease T.J."/>
            <person name="Tang H."/>
            <person name="Lucas S.M."/>
            <person name="Robertson H.M."/>
            <person name="Bork P."/>
            <person name="Koonin E.V."/>
            <person name="Zdobnov E.M."/>
            <person name="Grigoriev I.V."/>
            <person name="Lynch M."/>
            <person name="Boore J.L."/>
        </authorList>
    </citation>
    <scope>NUCLEOTIDE SEQUENCE [LARGE SCALE GENOMIC DNA]</scope>
</reference>
<dbReference type="Proteomes" id="UP000000305">
    <property type="component" value="Unassembled WGS sequence"/>
</dbReference>
<keyword evidence="3 5" id="KW-0539">Nucleus</keyword>
<evidence type="ECO:0000259" key="6">
    <source>
        <dbReference type="PROSITE" id="PS50177"/>
    </source>
</evidence>
<dbReference type="FunFam" id="3.10.450.50:FF:000006">
    <property type="entry name" value="NTF2-related export protein 2 isoform 1"/>
    <property type="match status" value="1"/>
</dbReference>
<sequence length="137" mass="15425">MAIVVDKRVVIDEACSTAQEFTKLYYECLDKKRNLVSRLYMDTAVLVWNGSSVSGNLVIQAFLEKLPVSDHQIVSLDAQPVHDEAIKGQSTIMVTVAGIVRYEKKPAQPFCQDFLITAQESKWKVVSDCLRFQKVLS</sequence>